<protein>
    <submittedName>
        <fullName evidence="1">Uncharacterized protein</fullName>
    </submittedName>
</protein>
<dbReference type="EMBL" id="JAHLQT010022531">
    <property type="protein sequence ID" value="KAG7166460.1"/>
    <property type="molecule type" value="Genomic_DNA"/>
</dbReference>
<keyword evidence="2" id="KW-1185">Reference proteome</keyword>
<reference evidence="1" key="1">
    <citation type="journal article" date="2021" name="Sci. Adv.">
        <title>The American lobster genome reveals insights on longevity, neural, and immune adaptations.</title>
        <authorList>
            <person name="Polinski J.M."/>
            <person name="Zimin A.V."/>
            <person name="Clark K.F."/>
            <person name="Kohn A.B."/>
            <person name="Sadowski N."/>
            <person name="Timp W."/>
            <person name="Ptitsyn A."/>
            <person name="Khanna P."/>
            <person name="Romanova D.Y."/>
            <person name="Williams P."/>
            <person name="Greenwood S.J."/>
            <person name="Moroz L.L."/>
            <person name="Walt D.R."/>
            <person name="Bodnar A.G."/>
        </authorList>
    </citation>
    <scope>NUCLEOTIDE SEQUENCE</scope>
    <source>
        <strain evidence="1">GMGI-L3</strain>
    </source>
</reference>
<sequence length="138" mass="16067">MLMLEDQDLDNLLSQSCITSLREEHYDPILPPALKAKRTILCFQTDEYVHEKSVVEIKAEIEKENAWTKNRVDYVKKFNSKKGKCIIKIQFTSAEVAEKATTSGLLSFTYSIPYHQIQQEQYHPTRTCLRLSLRIMIV</sequence>
<evidence type="ECO:0000313" key="1">
    <source>
        <dbReference type="EMBL" id="KAG7166460.1"/>
    </source>
</evidence>
<name>A0A8J5MVY4_HOMAM</name>
<comment type="caution">
    <text evidence="1">The sequence shown here is derived from an EMBL/GenBank/DDBJ whole genome shotgun (WGS) entry which is preliminary data.</text>
</comment>
<proteinExistence type="predicted"/>
<dbReference type="Proteomes" id="UP000747542">
    <property type="component" value="Unassembled WGS sequence"/>
</dbReference>
<dbReference type="AlphaFoldDB" id="A0A8J5MVY4"/>
<organism evidence="1 2">
    <name type="scientific">Homarus americanus</name>
    <name type="common">American lobster</name>
    <dbReference type="NCBI Taxonomy" id="6706"/>
    <lineage>
        <taxon>Eukaryota</taxon>
        <taxon>Metazoa</taxon>
        <taxon>Ecdysozoa</taxon>
        <taxon>Arthropoda</taxon>
        <taxon>Crustacea</taxon>
        <taxon>Multicrustacea</taxon>
        <taxon>Malacostraca</taxon>
        <taxon>Eumalacostraca</taxon>
        <taxon>Eucarida</taxon>
        <taxon>Decapoda</taxon>
        <taxon>Pleocyemata</taxon>
        <taxon>Astacidea</taxon>
        <taxon>Nephropoidea</taxon>
        <taxon>Nephropidae</taxon>
        <taxon>Homarus</taxon>
    </lineage>
</organism>
<accession>A0A8J5MVY4</accession>
<gene>
    <name evidence="1" type="ORF">Hamer_G005567</name>
</gene>
<evidence type="ECO:0000313" key="2">
    <source>
        <dbReference type="Proteomes" id="UP000747542"/>
    </source>
</evidence>